<gene>
    <name evidence="2" type="ORF">ILYODFUR_021330</name>
</gene>
<evidence type="ECO:0000313" key="2">
    <source>
        <dbReference type="EMBL" id="MEQ2221996.1"/>
    </source>
</evidence>
<keyword evidence="3" id="KW-1185">Reference proteome</keyword>
<dbReference type="EMBL" id="JAHRIQ010002266">
    <property type="protein sequence ID" value="MEQ2221996.1"/>
    <property type="molecule type" value="Genomic_DNA"/>
</dbReference>
<name>A0ABV0SPD4_9TELE</name>
<feature type="non-terminal residue" evidence="2">
    <location>
        <position position="107"/>
    </location>
</feature>
<feature type="compositionally biased region" description="Basic residues" evidence="1">
    <location>
        <begin position="17"/>
        <end position="27"/>
    </location>
</feature>
<sequence>MGFEPGRNRCSPARSSSKPRRSRRKRSTSAATPAQLPPSPPAAAEFPAGFSSCPGRRHRRWAVATEKVRVGASNFSMEGPSVMTSSRLSSPELVSGYPAPSAVLRSS</sequence>
<feature type="region of interest" description="Disordered" evidence="1">
    <location>
        <begin position="76"/>
        <end position="107"/>
    </location>
</feature>
<reference evidence="2 3" key="1">
    <citation type="submission" date="2021-06" db="EMBL/GenBank/DDBJ databases">
        <authorList>
            <person name="Palmer J.M."/>
        </authorList>
    </citation>
    <scope>NUCLEOTIDE SEQUENCE [LARGE SCALE GENOMIC DNA]</scope>
    <source>
        <strain evidence="3">if_2019</strain>
        <tissue evidence="2">Muscle</tissue>
    </source>
</reference>
<protein>
    <submittedName>
        <fullName evidence="2">Uncharacterized protein</fullName>
    </submittedName>
</protein>
<evidence type="ECO:0000313" key="3">
    <source>
        <dbReference type="Proteomes" id="UP001482620"/>
    </source>
</evidence>
<dbReference type="Proteomes" id="UP001482620">
    <property type="component" value="Unassembled WGS sequence"/>
</dbReference>
<comment type="caution">
    <text evidence="2">The sequence shown here is derived from an EMBL/GenBank/DDBJ whole genome shotgun (WGS) entry which is preliminary data.</text>
</comment>
<accession>A0ABV0SPD4</accession>
<proteinExistence type="predicted"/>
<feature type="region of interest" description="Disordered" evidence="1">
    <location>
        <begin position="1"/>
        <end position="51"/>
    </location>
</feature>
<evidence type="ECO:0000256" key="1">
    <source>
        <dbReference type="SAM" id="MobiDB-lite"/>
    </source>
</evidence>
<organism evidence="2 3">
    <name type="scientific">Ilyodon furcidens</name>
    <name type="common">goldbreast splitfin</name>
    <dbReference type="NCBI Taxonomy" id="33524"/>
    <lineage>
        <taxon>Eukaryota</taxon>
        <taxon>Metazoa</taxon>
        <taxon>Chordata</taxon>
        <taxon>Craniata</taxon>
        <taxon>Vertebrata</taxon>
        <taxon>Euteleostomi</taxon>
        <taxon>Actinopterygii</taxon>
        <taxon>Neopterygii</taxon>
        <taxon>Teleostei</taxon>
        <taxon>Neoteleostei</taxon>
        <taxon>Acanthomorphata</taxon>
        <taxon>Ovalentaria</taxon>
        <taxon>Atherinomorphae</taxon>
        <taxon>Cyprinodontiformes</taxon>
        <taxon>Goodeidae</taxon>
        <taxon>Ilyodon</taxon>
    </lineage>
</organism>